<dbReference type="SUPFAM" id="SSF53474">
    <property type="entry name" value="alpha/beta-Hydrolases"/>
    <property type="match status" value="1"/>
</dbReference>
<dbReference type="Pfam" id="PF00561">
    <property type="entry name" value="Abhydrolase_1"/>
    <property type="match status" value="1"/>
</dbReference>
<feature type="domain" description="Peptidase S33 tripeptidyl aminopeptidase-like C-terminal" evidence="6">
    <location>
        <begin position="401"/>
        <end position="510"/>
    </location>
</feature>
<feature type="chain" id="PRO_5046854475" description="Hydrolase" evidence="4">
    <location>
        <begin position="26"/>
        <end position="511"/>
    </location>
</feature>
<dbReference type="Gene3D" id="3.40.50.1820">
    <property type="entry name" value="alpha/beta hydrolase"/>
    <property type="match status" value="1"/>
</dbReference>
<evidence type="ECO:0000256" key="2">
    <source>
        <dbReference type="ARBA" id="ARBA00022729"/>
    </source>
</evidence>
<dbReference type="Pfam" id="PF08386">
    <property type="entry name" value="Abhydrolase_4"/>
    <property type="match status" value="1"/>
</dbReference>
<evidence type="ECO:0000259" key="6">
    <source>
        <dbReference type="Pfam" id="PF08386"/>
    </source>
</evidence>
<comment type="similarity">
    <text evidence="1">Belongs to the peptidase S33 family.</text>
</comment>
<reference evidence="7 8" key="1">
    <citation type="journal article" date="2014" name="Int. J. Syst. Evol. Microbiol.">
        <title>Nocardia vulneris sp. nov., isolated from wounds of human patients in North America.</title>
        <authorList>
            <person name="Lasker B.A."/>
            <person name="Bell M."/>
            <person name="Klenk H.P."/>
            <person name="Sproer C."/>
            <person name="Schumann C."/>
            <person name="Schumann P."/>
            <person name="Brown J.M."/>
        </authorList>
    </citation>
    <scope>NUCLEOTIDE SEQUENCE [LARGE SCALE GENOMIC DNA]</scope>
    <source>
        <strain evidence="7 8">W9851</strain>
    </source>
</reference>
<keyword evidence="2 4" id="KW-0732">Signal</keyword>
<evidence type="ECO:0000256" key="4">
    <source>
        <dbReference type="SAM" id="SignalP"/>
    </source>
</evidence>
<dbReference type="PANTHER" id="PTHR43248">
    <property type="entry name" value="2-SUCCINYL-6-HYDROXY-2,4-CYCLOHEXADIENE-1-CARBOXYLATE SYNTHASE"/>
    <property type="match status" value="1"/>
</dbReference>
<evidence type="ECO:0000256" key="3">
    <source>
        <dbReference type="ARBA" id="ARBA00022801"/>
    </source>
</evidence>
<dbReference type="EMBL" id="JNFP01000007">
    <property type="protein sequence ID" value="KIA65445.1"/>
    <property type="molecule type" value="Genomic_DNA"/>
</dbReference>
<feature type="signal peptide" evidence="4">
    <location>
        <begin position="1"/>
        <end position="25"/>
    </location>
</feature>
<accession>A0ABR4ZK29</accession>
<dbReference type="InterPro" id="IPR013595">
    <property type="entry name" value="Pept_S33_TAP-like_C"/>
</dbReference>
<organism evidence="7 8">
    <name type="scientific">Nocardia vulneris</name>
    <dbReference type="NCBI Taxonomy" id="1141657"/>
    <lineage>
        <taxon>Bacteria</taxon>
        <taxon>Bacillati</taxon>
        <taxon>Actinomycetota</taxon>
        <taxon>Actinomycetes</taxon>
        <taxon>Mycobacteriales</taxon>
        <taxon>Nocardiaceae</taxon>
        <taxon>Nocardia</taxon>
    </lineage>
</organism>
<comment type="caution">
    <text evidence="7">The sequence shown here is derived from an EMBL/GenBank/DDBJ whole genome shotgun (WGS) entry which is preliminary data.</text>
</comment>
<feature type="domain" description="AB hydrolase-1" evidence="5">
    <location>
        <begin position="95"/>
        <end position="244"/>
    </location>
</feature>
<dbReference type="InterPro" id="IPR051601">
    <property type="entry name" value="Serine_prot/Carboxylest_S33"/>
</dbReference>
<keyword evidence="3" id="KW-0378">Hydrolase</keyword>
<gene>
    <name evidence="7" type="ORF">FG87_07415</name>
</gene>
<proteinExistence type="inferred from homology"/>
<dbReference type="PANTHER" id="PTHR43248:SF29">
    <property type="entry name" value="TRIPEPTIDYL AMINOPEPTIDASE"/>
    <property type="match status" value="1"/>
</dbReference>
<keyword evidence="8" id="KW-1185">Reference proteome</keyword>
<dbReference type="InterPro" id="IPR000073">
    <property type="entry name" value="AB_hydrolase_1"/>
</dbReference>
<evidence type="ECO:0000259" key="5">
    <source>
        <dbReference type="Pfam" id="PF00561"/>
    </source>
</evidence>
<protein>
    <recommendedName>
        <fullName evidence="9">Hydrolase</fullName>
    </recommendedName>
</protein>
<name>A0ABR4ZK29_9NOCA</name>
<evidence type="ECO:0000313" key="8">
    <source>
        <dbReference type="Proteomes" id="UP000031364"/>
    </source>
</evidence>
<evidence type="ECO:0000313" key="7">
    <source>
        <dbReference type="EMBL" id="KIA65445.1"/>
    </source>
</evidence>
<dbReference type="InterPro" id="IPR029058">
    <property type="entry name" value="AB_hydrolase_fold"/>
</dbReference>
<evidence type="ECO:0000256" key="1">
    <source>
        <dbReference type="ARBA" id="ARBA00010088"/>
    </source>
</evidence>
<sequence length="511" mass="54325">MLRSNLFCQVMIGIVAALLSTTVVAGSTTAEPGPLARFAGQAVEWRGCDSKVLDAGGVQCADITVPLDYSRPAGRTITVAISRMAATDPARRRGVLLTNPGGPGGTGLIQGLAVGAVLSPEVLAQYDLIGMDPRGVGRSSPVDCRWPVDRFRRAPAPGMAGFAAEVVLQAELAARCAAALGDTISAYTTRNTARDMDIIRAALGEPSINYYGMSYGTYLGAVFAQMFPAHIDRLVLDSAIDPGTYGSGQSLTRGASNEAALDDWAVWAAGQDARYHLGTTASEVRSRIERLVRRVAEQPIVVAGHTIDGSRLPLLLFLPLHSYYVDDAYAVLVRQLLDAADGRSVTLGPGDWLSGYLENTDTEVNTSAEAVIECGDAPVPRDPHWYWANIERARPTQPIFGALANNITPCAFWPAPAEPPTVVHNAIPALIVHSTGDPRTPYAGAEALRKAMPGTRLLTVAGMRAHVLLNAIVTDLFDNGTVDNAQLRCVRDIADGYLRDGVLPESDLGCR</sequence>
<dbReference type="Proteomes" id="UP000031364">
    <property type="component" value="Unassembled WGS sequence"/>
</dbReference>
<evidence type="ECO:0008006" key="9">
    <source>
        <dbReference type="Google" id="ProtNLM"/>
    </source>
</evidence>